<comment type="caution">
    <text evidence="11">The sequence shown here is derived from an EMBL/GenBank/DDBJ whole genome shotgun (WGS) entry which is preliminary data.</text>
</comment>
<dbReference type="InterPro" id="IPR023195">
    <property type="entry name" value="Nict_dMeBzImd_PRibTrfase_N"/>
</dbReference>
<keyword evidence="12" id="KW-1185">Reference proteome</keyword>
<dbReference type="EC" id="2.4.2.21" evidence="4 10"/>
<dbReference type="PANTHER" id="PTHR43463">
    <property type="entry name" value="NICOTINATE-NUCLEOTIDE--DIMETHYLBENZIMIDAZOLE PHOSPHORIBOSYLTRANSFERASE"/>
    <property type="match status" value="1"/>
</dbReference>
<comment type="similarity">
    <text evidence="3">Belongs to the CobT family.</text>
</comment>
<evidence type="ECO:0000256" key="10">
    <source>
        <dbReference type="NCBIfam" id="TIGR03160"/>
    </source>
</evidence>
<dbReference type="Gene3D" id="1.10.1610.10">
    <property type="match status" value="1"/>
</dbReference>
<accession>A0ABR7NBP6</accession>
<dbReference type="GO" id="GO:0008939">
    <property type="term" value="F:nicotinate-nucleotide-dimethylbenzimidazole phosphoribosyltransferase activity"/>
    <property type="evidence" value="ECO:0007669"/>
    <property type="project" value="UniProtKB-EC"/>
</dbReference>
<evidence type="ECO:0000256" key="3">
    <source>
        <dbReference type="ARBA" id="ARBA00007110"/>
    </source>
</evidence>
<evidence type="ECO:0000256" key="2">
    <source>
        <dbReference type="ARBA" id="ARBA00005049"/>
    </source>
</evidence>
<comment type="catalytic activity">
    <reaction evidence="9">
        <text>5,6-dimethylbenzimidazole + nicotinate beta-D-ribonucleotide = alpha-ribazole 5'-phosphate + nicotinate + H(+)</text>
        <dbReference type="Rhea" id="RHEA:11196"/>
        <dbReference type="ChEBI" id="CHEBI:15378"/>
        <dbReference type="ChEBI" id="CHEBI:15890"/>
        <dbReference type="ChEBI" id="CHEBI:32544"/>
        <dbReference type="ChEBI" id="CHEBI:57502"/>
        <dbReference type="ChEBI" id="CHEBI:57918"/>
        <dbReference type="EC" id="2.4.2.21"/>
    </reaction>
</comment>
<dbReference type="NCBIfam" id="TIGR03160">
    <property type="entry name" value="cobT_DBIPRT"/>
    <property type="match status" value="1"/>
</dbReference>
<dbReference type="SUPFAM" id="SSF52733">
    <property type="entry name" value="Nicotinate mononucleotide:5,6-dimethylbenzimidazole phosphoribosyltransferase (CobT)"/>
    <property type="match status" value="1"/>
</dbReference>
<dbReference type="Gene3D" id="3.40.50.10210">
    <property type="match status" value="1"/>
</dbReference>
<name>A0ABR7NBP6_9FIRM</name>
<protein>
    <recommendedName>
        <fullName evidence="5 10">Nicotinate-nucleotide--dimethylbenzimidazole phosphoribosyltransferase</fullName>
        <ecNumber evidence="4 10">2.4.2.21</ecNumber>
    </recommendedName>
</protein>
<evidence type="ECO:0000256" key="5">
    <source>
        <dbReference type="ARBA" id="ARBA00015486"/>
    </source>
</evidence>
<comment type="function">
    <text evidence="1">Catalyzes the synthesis of alpha-ribazole-5'-phosphate from nicotinate mononucleotide (NAMN) and 5,6-dimethylbenzimidazole (DMB).</text>
</comment>
<evidence type="ECO:0000256" key="7">
    <source>
        <dbReference type="ARBA" id="ARBA00022676"/>
    </source>
</evidence>
<evidence type="ECO:0000256" key="8">
    <source>
        <dbReference type="ARBA" id="ARBA00022679"/>
    </source>
</evidence>
<keyword evidence="7 11" id="KW-0328">Glycosyltransferase</keyword>
<dbReference type="InterPro" id="IPR017846">
    <property type="entry name" value="Nict_dMeBzImd_PRibTrfase_bact"/>
</dbReference>
<sequence>MKINNKEYKITSVDKKAEALCQKRWDSIAKPLHSLGKMEDYLVQTAGIIGDVNVKFDKKALIVMCADNGVVAEGVTQSEQNVTAIVSENFLSDKATAAILCRQTGAEIFPIDIGIAVDTKLENHKIAYGTRNMAKEPAMTREEAERAMEVGIQKVAELAGKSYKIIATGEMGIGNTTTSSALASYFLNEDVEKMTGRGAGLTSKALEKKIAVVRKAIEDYSPSFTDAVDALAALGGFDIAGLAGVFIGGAIYHIPIVMDGFISTTAALTATRICPECADYIMASHVSKEPAAEKILAALGKEAALYCDMCLGEGTGAVTLFPILDLAVEIYEQMSTFEDIDIEAYVELK</sequence>
<evidence type="ECO:0000256" key="1">
    <source>
        <dbReference type="ARBA" id="ARBA00002197"/>
    </source>
</evidence>
<dbReference type="InterPro" id="IPR036087">
    <property type="entry name" value="Nict_dMeBzImd_PRibTrfase_sf"/>
</dbReference>
<evidence type="ECO:0000256" key="6">
    <source>
        <dbReference type="ARBA" id="ARBA00022573"/>
    </source>
</evidence>
<dbReference type="Proteomes" id="UP000657421">
    <property type="component" value="Unassembled WGS sequence"/>
</dbReference>
<keyword evidence="8 11" id="KW-0808">Transferase</keyword>
<organism evidence="11 12">
    <name type="scientific">Jingyaoa shaoxingensis</name>
    <dbReference type="NCBI Taxonomy" id="2763671"/>
    <lineage>
        <taxon>Bacteria</taxon>
        <taxon>Bacillati</taxon>
        <taxon>Bacillota</taxon>
        <taxon>Clostridia</taxon>
        <taxon>Lachnospirales</taxon>
        <taxon>Lachnospiraceae</taxon>
        <taxon>Jingyaoa</taxon>
    </lineage>
</organism>
<keyword evidence="6" id="KW-0169">Cobalamin biosynthesis</keyword>
<dbReference type="NCBIfam" id="NF000996">
    <property type="entry name" value="PRK00105.1"/>
    <property type="match status" value="1"/>
</dbReference>
<dbReference type="EMBL" id="JACRSZ010000012">
    <property type="protein sequence ID" value="MBC8573810.1"/>
    <property type="molecule type" value="Genomic_DNA"/>
</dbReference>
<comment type="pathway">
    <text evidence="2">Nucleoside biosynthesis; alpha-ribazole biosynthesis; alpha-ribazole from 5,6-dimethylbenzimidazole: step 1/2.</text>
</comment>
<evidence type="ECO:0000256" key="9">
    <source>
        <dbReference type="ARBA" id="ARBA00047340"/>
    </source>
</evidence>
<evidence type="ECO:0000313" key="11">
    <source>
        <dbReference type="EMBL" id="MBC8573810.1"/>
    </source>
</evidence>
<gene>
    <name evidence="11" type="primary">cobT</name>
    <name evidence="11" type="ORF">H8716_12050</name>
</gene>
<evidence type="ECO:0000256" key="4">
    <source>
        <dbReference type="ARBA" id="ARBA00011991"/>
    </source>
</evidence>
<evidence type="ECO:0000313" key="12">
    <source>
        <dbReference type="Proteomes" id="UP000657421"/>
    </source>
</evidence>
<reference evidence="11 12" key="1">
    <citation type="submission" date="2020-08" db="EMBL/GenBank/DDBJ databases">
        <title>Genome public.</title>
        <authorList>
            <person name="Liu C."/>
            <person name="Sun Q."/>
        </authorList>
    </citation>
    <scope>NUCLEOTIDE SEQUENCE [LARGE SCALE GENOMIC DNA]</scope>
    <source>
        <strain evidence="11 12">NSJ-46</strain>
    </source>
</reference>
<proteinExistence type="inferred from homology"/>
<dbReference type="PANTHER" id="PTHR43463:SF1">
    <property type="entry name" value="NICOTINATE-NUCLEOTIDE--DIMETHYLBENZIMIDAZOLE PHOSPHORIBOSYLTRANSFERASE"/>
    <property type="match status" value="1"/>
</dbReference>
<dbReference type="CDD" id="cd02439">
    <property type="entry name" value="DMB-PRT_CobT"/>
    <property type="match status" value="1"/>
</dbReference>
<dbReference type="RefSeq" id="WP_249309114.1">
    <property type="nucleotide sequence ID" value="NZ_JACRSZ010000012.1"/>
</dbReference>
<dbReference type="InterPro" id="IPR003200">
    <property type="entry name" value="Nict_dMeBzImd_PRibTrfase"/>
</dbReference>
<dbReference type="Pfam" id="PF02277">
    <property type="entry name" value="DBI_PRT"/>
    <property type="match status" value="1"/>
</dbReference>